<feature type="active site" description="Proton donor" evidence="10">
    <location>
        <position position="482"/>
    </location>
</feature>
<dbReference type="CDD" id="cd06830">
    <property type="entry name" value="PLPDE_III_ADC"/>
    <property type="match status" value="1"/>
</dbReference>
<dbReference type="Pfam" id="PF02784">
    <property type="entry name" value="Orn_Arg_deC_N"/>
    <property type="match status" value="1"/>
</dbReference>
<keyword evidence="6" id="KW-0460">Magnesium</keyword>
<dbReference type="InterPro" id="IPR000183">
    <property type="entry name" value="Orn/DAP/Arg_de-COase"/>
</dbReference>
<proteinExistence type="inferred from homology"/>
<dbReference type="EMBL" id="CP000575">
    <property type="protein sequence ID" value="ABN69317.1"/>
    <property type="molecule type" value="Genomic_DNA"/>
</dbReference>
<dbReference type="Gene3D" id="1.20.58.930">
    <property type="match status" value="1"/>
</dbReference>
<comment type="cofactor">
    <cofactor evidence="1 10">
        <name>pyridoxal 5'-phosphate</name>
        <dbReference type="ChEBI" id="CHEBI:597326"/>
    </cofactor>
</comment>
<dbReference type="KEGG" id="smr:Smar_0204"/>
<evidence type="ECO:0000256" key="4">
    <source>
        <dbReference type="ARBA" id="ARBA00012426"/>
    </source>
</evidence>
<dbReference type="GO" id="GO:0008792">
    <property type="term" value="F:arginine decarboxylase activity"/>
    <property type="evidence" value="ECO:0007669"/>
    <property type="project" value="UniProtKB-EC"/>
</dbReference>
<protein>
    <recommendedName>
        <fullName evidence="4">arginine decarboxylase</fullName>
        <ecNumber evidence="4">4.1.1.19</ecNumber>
    </recommendedName>
</protein>
<comment type="similarity">
    <text evidence="3">Belongs to the Orn/Lys/Arg decarboxylase class-II family. SpeA subfamily.</text>
</comment>
<evidence type="ECO:0000256" key="3">
    <source>
        <dbReference type="ARBA" id="ARBA00008357"/>
    </source>
</evidence>
<dbReference type="InterPro" id="IPR009006">
    <property type="entry name" value="Ala_racemase/Decarboxylase_C"/>
</dbReference>
<evidence type="ECO:0000256" key="9">
    <source>
        <dbReference type="ARBA" id="ARBA00023239"/>
    </source>
</evidence>
<gene>
    <name evidence="12" type="ordered locus">Smar_0204</name>
</gene>
<name>A3DL07_STAMF</name>
<dbReference type="GO" id="GO:0008295">
    <property type="term" value="P:spermidine biosynthetic process"/>
    <property type="evidence" value="ECO:0007669"/>
    <property type="project" value="UniProtKB-KW"/>
</dbReference>
<evidence type="ECO:0000259" key="11">
    <source>
        <dbReference type="Pfam" id="PF02784"/>
    </source>
</evidence>
<dbReference type="AlphaFoldDB" id="A3DL07"/>
<evidence type="ECO:0000256" key="5">
    <source>
        <dbReference type="ARBA" id="ARBA00022793"/>
    </source>
</evidence>
<keyword evidence="13" id="KW-1185">Reference proteome</keyword>
<dbReference type="STRING" id="399550.Smar_0204"/>
<evidence type="ECO:0000256" key="8">
    <source>
        <dbReference type="ARBA" id="ARBA00023066"/>
    </source>
</evidence>
<dbReference type="HOGENOM" id="CLU_027243_1_0_2"/>
<comment type="cofactor">
    <cofactor evidence="2">
        <name>Mg(2+)</name>
        <dbReference type="ChEBI" id="CHEBI:18420"/>
    </cofactor>
</comment>
<dbReference type="PANTHER" id="PTHR43295:SF9">
    <property type="entry name" value="BIOSYNTHETIC ARGININE DECARBOXYLASE"/>
    <property type="match status" value="1"/>
</dbReference>
<dbReference type="InterPro" id="IPR022644">
    <property type="entry name" value="De-COase2_N"/>
</dbReference>
<dbReference type="OrthoDB" id="18565at2157"/>
<dbReference type="SUPFAM" id="SSF51419">
    <property type="entry name" value="PLP-binding barrel"/>
    <property type="match status" value="1"/>
</dbReference>
<dbReference type="InterPro" id="IPR002985">
    <property type="entry name" value="Arg_decrbxlase"/>
</dbReference>
<evidence type="ECO:0000313" key="13">
    <source>
        <dbReference type="Proteomes" id="UP000000254"/>
    </source>
</evidence>
<feature type="modified residue" description="N6-(pyridoxal phosphate)lysine" evidence="10">
    <location>
        <position position="93"/>
    </location>
</feature>
<evidence type="ECO:0000256" key="7">
    <source>
        <dbReference type="ARBA" id="ARBA00022898"/>
    </source>
</evidence>
<accession>A3DL07</accession>
<dbReference type="GO" id="GO:0006527">
    <property type="term" value="P:L-arginine catabolic process"/>
    <property type="evidence" value="ECO:0007669"/>
    <property type="project" value="InterPro"/>
</dbReference>
<dbReference type="PANTHER" id="PTHR43295">
    <property type="entry name" value="ARGININE DECARBOXYLASE"/>
    <property type="match status" value="1"/>
</dbReference>
<reference evidence="13" key="1">
    <citation type="journal article" date="2009" name="BMC Genomics">
        <title>The complete genome sequence of Staphylothermus marinus reveals differences in sulfur metabolism among heterotrophic Crenarchaeota.</title>
        <authorList>
            <person name="Anderson I.J."/>
            <person name="Dharmarajan L."/>
            <person name="Rodriguez J."/>
            <person name="Hooper S."/>
            <person name="Porat I."/>
            <person name="Ulrich L.E."/>
            <person name="Elkins J.G."/>
            <person name="Mavromatis K."/>
            <person name="Sun H."/>
            <person name="Land M."/>
            <person name="Lapidus A."/>
            <person name="Lucas S."/>
            <person name="Barry K."/>
            <person name="Huber H."/>
            <person name="Zhulin I.B."/>
            <person name="Whitman W.B."/>
            <person name="Mukhopadhyay B."/>
            <person name="Woese C."/>
            <person name="Bristow J."/>
            <person name="Kyrpides N."/>
        </authorList>
    </citation>
    <scope>NUCLEOTIDE SEQUENCE [LARGE SCALE GENOMIC DNA]</scope>
    <source>
        <strain evidence="13">ATCC 43588 / DSM 3639 / JCM 9404 / F1</strain>
    </source>
</reference>
<dbReference type="Gene3D" id="2.40.37.10">
    <property type="entry name" value="Lyase, Ornithine Decarboxylase, Chain A, domain 1"/>
    <property type="match status" value="1"/>
</dbReference>
<sequence>MVWGKGLARRLYGLTGVVWSKYLDIDERGRLIVKLKGYKIDIAKLVSDKQLPGAHIRILPIIRYMMDQVYEAFMEAFRKFGYKGAFKPVYPLKSNSTPIVVDTIWRYGIKYSWGFNAGTYPEVKLISKYINEKPRLLVVDGIKDNKLLDLLSKMCDSWEIIVDIESMRDADLLSKYQDLNIGLRVKVTSKSSGLWSHSSGLDSKFGLLINTLDEMVEKHPWVPNRTVLLHVHAGSQITDKNRLEDIIRETIILYNNLVKTGFKNIRYIDFGGGLAYPYIEASNHVFSANYSLNEYAEILVKELVKSAENTPDIVFEGGRYIVAPHRITVTKIIDTRPYSTSDRGETSYPIVEEIKNTENIKELVYVSRKAREVITRLMLKFPINIESRRILEKLLTSINEAITSKAYEIIHRDNDKALEELIKTPNYVLEELVSPTRRFFASFSLFSHLPDTIIADQYFKIIPLQRLNEKPEVLGVISDLTCDSMGEYSSFITFLPNNIEYETEDLFTSLDHKLMFIPGKTLRLKGVPLHIPRKNEDYYIAFLDTGAYQDMLSMNHNLLNGYPEIIIDIINDNLKIIYENLESAENYPL</sequence>
<evidence type="ECO:0000313" key="12">
    <source>
        <dbReference type="EMBL" id="ABN69317.1"/>
    </source>
</evidence>
<dbReference type="InterPro" id="IPR022653">
    <property type="entry name" value="De-COase2_pyr-phos_BS"/>
</dbReference>
<dbReference type="EC" id="4.1.1.19" evidence="4"/>
<evidence type="ECO:0000256" key="1">
    <source>
        <dbReference type="ARBA" id="ARBA00001933"/>
    </source>
</evidence>
<evidence type="ECO:0000256" key="2">
    <source>
        <dbReference type="ARBA" id="ARBA00001946"/>
    </source>
</evidence>
<dbReference type="InterPro" id="IPR029066">
    <property type="entry name" value="PLP-binding_barrel"/>
</dbReference>
<keyword evidence="8" id="KW-0745">Spermidine biosynthesis</keyword>
<dbReference type="eggNOG" id="arCOG02269">
    <property type="taxonomic scope" value="Archaea"/>
</dbReference>
<dbReference type="Proteomes" id="UP000000254">
    <property type="component" value="Chromosome"/>
</dbReference>
<organism evidence="12 13">
    <name type="scientific">Staphylothermus marinus (strain ATCC 43588 / DSM 3639 / JCM 9404 / F1)</name>
    <dbReference type="NCBI Taxonomy" id="399550"/>
    <lineage>
        <taxon>Archaea</taxon>
        <taxon>Thermoproteota</taxon>
        <taxon>Thermoprotei</taxon>
        <taxon>Desulfurococcales</taxon>
        <taxon>Desulfurococcaceae</taxon>
        <taxon>Staphylothermus</taxon>
    </lineage>
</organism>
<dbReference type="PRINTS" id="PR01180">
    <property type="entry name" value="ARGDCRBXLASE"/>
</dbReference>
<dbReference type="Gene3D" id="3.20.20.10">
    <property type="entry name" value="Alanine racemase"/>
    <property type="match status" value="1"/>
</dbReference>
<evidence type="ECO:0000256" key="6">
    <source>
        <dbReference type="ARBA" id="ARBA00022842"/>
    </source>
</evidence>
<dbReference type="RefSeq" id="WP_011838508.1">
    <property type="nucleotide sequence ID" value="NC_009033.1"/>
</dbReference>
<keyword evidence="9 12" id="KW-0456">Lyase</keyword>
<reference evidence="12 13" key="2">
    <citation type="journal article" date="2009" name="Stand. Genomic Sci.">
        <title>Complete genome sequence of Staphylothermus marinus Stetter and Fiala 1986 type strain F1.</title>
        <authorList>
            <person name="Anderson I.J."/>
            <person name="Sun H."/>
            <person name="Lapidus A."/>
            <person name="Copeland A."/>
            <person name="Glavina Del Rio T."/>
            <person name="Tice H."/>
            <person name="Dalin E."/>
            <person name="Lucas S."/>
            <person name="Barry K."/>
            <person name="Land M."/>
            <person name="Richardson P."/>
            <person name="Huber H."/>
            <person name="Kyrpides N.C."/>
        </authorList>
    </citation>
    <scope>NUCLEOTIDE SEQUENCE [LARGE SCALE GENOMIC DNA]</scope>
    <source>
        <strain evidence="13">ATCC 43588 / DSM 3639 / JCM 9404 / F1</strain>
    </source>
</reference>
<dbReference type="PRINTS" id="PR01179">
    <property type="entry name" value="ODADCRBXLASE"/>
</dbReference>
<keyword evidence="7 10" id="KW-0663">Pyridoxal phosphate</keyword>
<feature type="domain" description="Orn/DAP/Arg decarboxylase 2 N-terminal" evidence="11">
    <location>
        <begin position="68"/>
        <end position="323"/>
    </location>
</feature>
<dbReference type="GeneID" id="4907299"/>
<keyword evidence="5" id="KW-0210">Decarboxylase</keyword>
<evidence type="ECO:0000256" key="10">
    <source>
        <dbReference type="PIRSR" id="PIRSR600183-50"/>
    </source>
</evidence>
<dbReference type="PROSITE" id="PS00878">
    <property type="entry name" value="ODR_DC_2_1"/>
    <property type="match status" value="1"/>
</dbReference>